<keyword evidence="7" id="KW-1133">Transmembrane helix</keyword>
<feature type="domain" description="AlgX/AlgJ SGNH hydrolase-like" evidence="8">
    <location>
        <begin position="100"/>
        <end position="236"/>
    </location>
</feature>
<protein>
    <recommendedName>
        <fullName evidence="8">AlgX/AlgJ SGNH hydrolase-like domain-containing protein</fullName>
    </recommendedName>
</protein>
<dbReference type="AlphaFoldDB" id="A0A6N6RHA4"/>
<evidence type="ECO:0000256" key="1">
    <source>
        <dbReference type="ARBA" id="ARBA00004418"/>
    </source>
</evidence>
<accession>A0A6N6RHA4</accession>
<evidence type="ECO:0000313" key="9">
    <source>
        <dbReference type="EMBL" id="KAB2808729.1"/>
    </source>
</evidence>
<keyword evidence="3" id="KW-0808">Transferase</keyword>
<dbReference type="OrthoDB" id="175771at2"/>
<name>A0A6N6RHA4_9FLAO</name>
<proteinExistence type="predicted"/>
<evidence type="ECO:0000256" key="5">
    <source>
        <dbReference type="ARBA" id="ARBA00022764"/>
    </source>
</evidence>
<dbReference type="InterPro" id="IPR031811">
    <property type="entry name" value="ALGX/ALGJ_SGNH-like"/>
</dbReference>
<evidence type="ECO:0000313" key="10">
    <source>
        <dbReference type="Proteomes" id="UP000468650"/>
    </source>
</evidence>
<keyword evidence="7" id="KW-0472">Membrane</keyword>
<evidence type="ECO:0000256" key="2">
    <source>
        <dbReference type="ARBA" id="ARBA00005182"/>
    </source>
</evidence>
<evidence type="ECO:0000256" key="4">
    <source>
        <dbReference type="ARBA" id="ARBA00022729"/>
    </source>
</evidence>
<dbReference type="EMBL" id="WBVO01000008">
    <property type="protein sequence ID" value="KAB2808729.1"/>
    <property type="molecule type" value="Genomic_DNA"/>
</dbReference>
<comment type="subcellular location">
    <subcellularLocation>
        <location evidence="1">Periplasm</location>
    </subcellularLocation>
</comment>
<feature type="transmembrane region" description="Helical" evidence="7">
    <location>
        <begin position="12"/>
        <end position="33"/>
    </location>
</feature>
<organism evidence="9 10">
    <name type="scientific">Phaeocystidibacter luteus</name>
    <dbReference type="NCBI Taxonomy" id="911197"/>
    <lineage>
        <taxon>Bacteria</taxon>
        <taxon>Pseudomonadati</taxon>
        <taxon>Bacteroidota</taxon>
        <taxon>Flavobacteriia</taxon>
        <taxon>Flavobacteriales</taxon>
        <taxon>Phaeocystidibacteraceae</taxon>
        <taxon>Phaeocystidibacter</taxon>
    </lineage>
</organism>
<evidence type="ECO:0000256" key="7">
    <source>
        <dbReference type="SAM" id="Phobius"/>
    </source>
</evidence>
<keyword evidence="4" id="KW-0732">Signal</keyword>
<keyword evidence="5" id="KW-0574">Periplasm</keyword>
<sequence length="379" mass="43573">MYLFPVLSAGRLYTVCFLVVFGFFAFVSLQHVLGWPEVDGVNGVEKPVEENLWSWDRWSNSQFQDQFSAEYKRNLVARPAFIRTHNQIFYSIYGESKTYVVIGKNDQLFAYNYFPAFRGFDLQTEETWKAKVDGLKRLQDSLESHGVPLLIAIAPNKVRLMPENLPDELKKVPGETTNLSRFLSLAEEAELRVFDFNAYFASRNEVDKLTRNTGTHWSAYGATLAMDTLLRLLNTSDAPWTSLRFERGFFADSLVDGDTELADHLNIWFSPPTLRATVPKIQYDTLNAVKPDVLFVADSYFWTINSLKLNHNTLSRNHSLWYYNSTNFDSRHGEIAVDSLDRWTEILRRDAVVILATESNLVDFPFGLVEDLKLNVQSE</sequence>
<reference evidence="9 10" key="1">
    <citation type="submission" date="2019-09" db="EMBL/GenBank/DDBJ databases">
        <title>Genomes of family Cryomorphaceae.</title>
        <authorList>
            <person name="Bowman J.P."/>
        </authorList>
    </citation>
    <scope>NUCLEOTIDE SEQUENCE [LARGE SCALE GENOMIC DNA]</scope>
    <source>
        <strain evidence="9 10">LMG 25704</strain>
    </source>
</reference>
<dbReference type="UniPathway" id="UPA00286"/>
<keyword evidence="6" id="KW-0016">Alginate biosynthesis</keyword>
<comment type="pathway">
    <text evidence="2">Glycan biosynthesis; alginate biosynthesis.</text>
</comment>
<comment type="caution">
    <text evidence="9">The sequence shown here is derived from an EMBL/GenBank/DDBJ whole genome shotgun (WGS) entry which is preliminary data.</text>
</comment>
<keyword evidence="10" id="KW-1185">Reference proteome</keyword>
<evidence type="ECO:0000259" key="8">
    <source>
        <dbReference type="Pfam" id="PF16822"/>
    </source>
</evidence>
<dbReference type="GO" id="GO:0016740">
    <property type="term" value="F:transferase activity"/>
    <property type="evidence" value="ECO:0007669"/>
    <property type="project" value="UniProtKB-KW"/>
</dbReference>
<evidence type="ECO:0000256" key="6">
    <source>
        <dbReference type="ARBA" id="ARBA00022841"/>
    </source>
</evidence>
<dbReference type="GO" id="GO:0042121">
    <property type="term" value="P:alginic acid biosynthetic process"/>
    <property type="evidence" value="ECO:0007669"/>
    <property type="project" value="UniProtKB-UniPathway"/>
</dbReference>
<dbReference type="Proteomes" id="UP000468650">
    <property type="component" value="Unassembled WGS sequence"/>
</dbReference>
<keyword evidence="7" id="KW-0812">Transmembrane</keyword>
<dbReference type="Pfam" id="PF16822">
    <property type="entry name" value="ALGX"/>
    <property type="match status" value="1"/>
</dbReference>
<dbReference type="GO" id="GO:0042597">
    <property type="term" value="C:periplasmic space"/>
    <property type="evidence" value="ECO:0007669"/>
    <property type="project" value="UniProtKB-SubCell"/>
</dbReference>
<evidence type="ECO:0000256" key="3">
    <source>
        <dbReference type="ARBA" id="ARBA00022679"/>
    </source>
</evidence>
<gene>
    <name evidence="9" type="ORF">F8C67_10605</name>
</gene>